<dbReference type="AlphaFoldDB" id="A0A1I7XNN4"/>
<protein>
    <submittedName>
        <fullName evidence="2">Uncharacterized protein</fullName>
    </submittedName>
</protein>
<dbReference type="Proteomes" id="UP000095283">
    <property type="component" value="Unplaced"/>
</dbReference>
<dbReference type="WBParaSite" id="Hba_19350">
    <property type="protein sequence ID" value="Hba_19350"/>
    <property type="gene ID" value="Hba_19350"/>
</dbReference>
<accession>A0A1I7XNN4</accession>
<sequence length="71" mass="8345">MNKKDENIVNESIEMHRKSECASRIKNFCLSLRKTIRPEEILSSGRMSKYYSVLGYCNRECKQEIIARCPD</sequence>
<reference evidence="2" key="1">
    <citation type="submission" date="2016-11" db="UniProtKB">
        <authorList>
            <consortium name="WormBaseParasite"/>
        </authorList>
    </citation>
    <scope>IDENTIFICATION</scope>
</reference>
<evidence type="ECO:0000313" key="1">
    <source>
        <dbReference type="Proteomes" id="UP000095283"/>
    </source>
</evidence>
<name>A0A1I7XNN4_HETBA</name>
<keyword evidence="1" id="KW-1185">Reference proteome</keyword>
<proteinExistence type="predicted"/>
<evidence type="ECO:0000313" key="2">
    <source>
        <dbReference type="WBParaSite" id="Hba_19350"/>
    </source>
</evidence>
<organism evidence="1 2">
    <name type="scientific">Heterorhabditis bacteriophora</name>
    <name type="common">Entomopathogenic nematode worm</name>
    <dbReference type="NCBI Taxonomy" id="37862"/>
    <lineage>
        <taxon>Eukaryota</taxon>
        <taxon>Metazoa</taxon>
        <taxon>Ecdysozoa</taxon>
        <taxon>Nematoda</taxon>
        <taxon>Chromadorea</taxon>
        <taxon>Rhabditida</taxon>
        <taxon>Rhabditina</taxon>
        <taxon>Rhabditomorpha</taxon>
        <taxon>Strongyloidea</taxon>
        <taxon>Heterorhabditidae</taxon>
        <taxon>Heterorhabditis</taxon>
    </lineage>
</organism>